<dbReference type="Proteomes" id="UP000789508">
    <property type="component" value="Unassembled WGS sequence"/>
</dbReference>
<dbReference type="EMBL" id="CAJVPS010000497">
    <property type="protein sequence ID" value="CAG8490636.1"/>
    <property type="molecule type" value="Genomic_DNA"/>
</dbReference>
<reference evidence="1" key="1">
    <citation type="submission" date="2021-06" db="EMBL/GenBank/DDBJ databases">
        <authorList>
            <person name="Kallberg Y."/>
            <person name="Tangrot J."/>
            <person name="Rosling A."/>
        </authorList>
    </citation>
    <scope>NUCLEOTIDE SEQUENCE</scope>
    <source>
        <strain evidence="1">FL130A</strain>
    </source>
</reference>
<keyword evidence="2" id="KW-1185">Reference proteome</keyword>
<accession>A0A9N8WQZ5</accession>
<sequence length="54" mass="6169">MKSTNNNCHRTNATTTIIDPLNMIQFIIKTGPNVKNVCHQIAEFDYQSILSLYL</sequence>
<organism evidence="1 2">
    <name type="scientific">Ambispora leptoticha</name>
    <dbReference type="NCBI Taxonomy" id="144679"/>
    <lineage>
        <taxon>Eukaryota</taxon>
        <taxon>Fungi</taxon>
        <taxon>Fungi incertae sedis</taxon>
        <taxon>Mucoromycota</taxon>
        <taxon>Glomeromycotina</taxon>
        <taxon>Glomeromycetes</taxon>
        <taxon>Archaeosporales</taxon>
        <taxon>Ambisporaceae</taxon>
        <taxon>Ambispora</taxon>
    </lineage>
</organism>
<dbReference type="AlphaFoldDB" id="A0A9N8WQZ5"/>
<proteinExistence type="predicted"/>
<gene>
    <name evidence="1" type="ORF">ALEPTO_LOCUS2963</name>
</gene>
<protein>
    <submittedName>
        <fullName evidence="1">4231_t:CDS:1</fullName>
    </submittedName>
</protein>
<name>A0A9N8WQZ5_9GLOM</name>
<evidence type="ECO:0000313" key="2">
    <source>
        <dbReference type="Proteomes" id="UP000789508"/>
    </source>
</evidence>
<evidence type="ECO:0000313" key="1">
    <source>
        <dbReference type="EMBL" id="CAG8490636.1"/>
    </source>
</evidence>
<comment type="caution">
    <text evidence="1">The sequence shown here is derived from an EMBL/GenBank/DDBJ whole genome shotgun (WGS) entry which is preliminary data.</text>
</comment>